<name>A0A432C985_9FLAO</name>
<sequence>MDSFNSLFIHNLFFEGTKYELLGFKSSNETLFAVLKQAFIISDKPVNLDDVKYLLEFNGFTNTRRNDYYNPELGLILEDIHDENVIVNSNVLFFIDTVFFINLKE</sequence>
<proteinExistence type="predicted"/>
<dbReference type="InterPro" id="IPR041055">
    <property type="entry name" value="Kinase-PolyVal"/>
</dbReference>
<gene>
    <name evidence="1" type="ORF">EKL98_16530</name>
</gene>
<organism evidence="1 2">
    <name type="scientific">Flavobacterium bomense</name>
    <dbReference type="NCBI Taxonomy" id="2497483"/>
    <lineage>
        <taxon>Bacteria</taxon>
        <taxon>Pseudomonadati</taxon>
        <taxon>Bacteroidota</taxon>
        <taxon>Flavobacteriia</taxon>
        <taxon>Flavobacteriales</taxon>
        <taxon>Flavobacteriaceae</taxon>
        <taxon>Flavobacterium</taxon>
    </lineage>
</organism>
<dbReference type="Pfam" id="PF18762">
    <property type="entry name" value="Kinase-PolyVal"/>
    <property type="match status" value="1"/>
</dbReference>
<evidence type="ECO:0000313" key="1">
    <source>
        <dbReference type="EMBL" id="RTY96477.1"/>
    </source>
</evidence>
<comment type="caution">
    <text evidence="1">The sequence shown here is derived from an EMBL/GenBank/DDBJ whole genome shotgun (WGS) entry which is preliminary data.</text>
</comment>
<accession>A0A432C985</accession>
<dbReference type="Proteomes" id="UP000280825">
    <property type="component" value="Unassembled WGS sequence"/>
</dbReference>
<reference evidence="1 2" key="1">
    <citation type="submission" date="2018-12" db="EMBL/GenBank/DDBJ databases">
        <title>Flavobacterium sp. nov., isolated from glacier ice.</title>
        <authorList>
            <person name="Liu Q."/>
            <person name="Xin Y.-H."/>
        </authorList>
    </citation>
    <scope>NUCLEOTIDE SEQUENCE [LARGE SCALE GENOMIC DNA]</scope>
    <source>
        <strain evidence="1 2">RB1N8</strain>
    </source>
</reference>
<protein>
    <submittedName>
        <fullName evidence="1">Uncharacterized protein</fullName>
    </submittedName>
</protein>
<evidence type="ECO:0000313" key="2">
    <source>
        <dbReference type="Proteomes" id="UP000280825"/>
    </source>
</evidence>
<dbReference type="EMBL" id="RYDJ01000179">
    <property type="protein sequence ID" value="RTY96477.1"/>
    <property type="molecule type" value="Genomic_DNA"/>
</dbReference>
<dbReference type="AlphaFoldDB" id="A0A432C985"/>
<keyword evidence="2" id="KW-1185">Reference proteome</keyword>